<feature type="domain" description="Trafficking protein particle complex subunit 13 N-terminal" evidence="1">
    <location>
        <begin position="8"/>
        <end position="165"/>
    </location>
</feature>
<dbReference type="PANTHER" id="PTHR13134">
    <property type="entry name" value="TRAFFICKING PROTEIN PARTICLE COMPLEX SUBUNIT 13"/>
    <property type="match status" value="1"/>
</dbReference>
<dbReference type="AlphaFoldDB" id="A0A1D3D799"/>
<accession>A0A1D3D799</accession>
<evidence type="ECO:0000259" key="1">
    <source>
        <dbReference type="Pfam" id="PF06159"/>
    </source>
</evidence>
<sequence length="372" mass="41101">MTTDDREYLSLKVMRLSQPSWDPQLWPLVALNGINHEDGDSRLATAEESITTKWLEGAHALLLPITQGRVFSGEAFSAYINIANPSTTQAINVKLKVELLLGRSRSLLFDNSDDPIRSLDPDDSFDCTIVHHIQESGTCMLVCSISHYVASSTEPKSFKKSFKFTAQSPFKVTHSIMHLQDKAVVECVLHNVSQQFVFLNEASVLCSEGLECTRLDCAAPLSDSLCKGVFNFRPKDCFSVLFAICPATPQLRLEDITKWRTASGGVGTLSDYLLTNEPTPMQPLEVRLASFPPSVQVDCPFTIELEIINRMHTTSDLVLSALGCLGPQSSTKFTFEMQCLEPGFHSIRGIRVCDSKSQHSVGISPPCHILAF</sequence>
<evidence type="ECO:0000313" key="3">
    <source>
        <dbReference type="Proteomes" id="UP000095192"/>
    </source>
</evidence>
<protein>
    <submittedName>
        <fullName evidence="2">Duf974-domain-containing protein</fullName>
    </submittedName>
</protein>
<dbReference type="InterPro" id="IPR010378">
    <property type="entry name" value="TRAPPC13"/>
</dbReference>
<dbReference type="InterPro" id="IPR055427">
    <property type="entry name" value="TRAPPC13_N"/>
</dbReference>
<reference evidence="2 3" key="1">
    <citation type="journal article" date="2016" name="BMC Genomics">
        <title>Comparative genomics reveals Cyclospora cayetanensis possesses coccidia-like metabolism and invasion components but unique surface antigens.</title>
        <authorList>
            <person name="Liu S."/>
            <person name="Wang L."/>
            <person name="Zheng H."/>
            <person name="Xu Z."/>
            <person name="Roellig D.M."/>
            <person name="Li N."/>
            <person name="Frace M.A."/>
            <person name="Tang K."/>
            <person name="Arrowood M.J."/>
            <person name="Moss D.M."/>
            <person name="Zhang L."/>
            <person name="Feng Y."/>
            <person name="Xiao L."/>
        </authorList>
    </citation>
    <scope>NUCLEOTIDE SEQUENCE [LARGE SCALE GENOMIC DNA]</scope>
    <source>
        <strain evidence="2 3">CHN_HEN01</strain>
    </source>
</reference>
<dbReference type="Pfam" id="PF06159">
    <property type="entry name" value="TRAPPC13_N"/>
    <property type="match status" value="1"/>
</dbReference>
<name>A0A1D3D799_9EIME</name>
<gene>
    <name evidence="2" type="ORF">cyc_08390</name>
</gene>
<keyword evidence="3" id="KW-1185">Reference proteome</keyword>
<dbReference type="VEuPathDB" id="ToxoDB:LOC34624130"/>
<dbReference type="EMBL" id="JROU02000425">
    <property type="protein sequence ID" value="OEH79325.1"/>
    <property type="molecule type" value="Genomic_DNA"/>
</dbReference>
<dbReference type="GO" id="GO:1990072">
    <property type="term" value="C:TRAPPIII protein complex"/>
    <property type="evidence" value="ECO:0007669"/>
    <property type="project" value="TreeGrafter"/>
</dbReference>
<proteinExistence type="predicted"/>
<evidence type="ECO:0000313" key="2">
    <source>
        <dbReference type="EMBL" id="OEH79325.1"/>
    </source>
</evidence>
<dbReference type="FunCoup" id="A0A1D3D799">
    <property type="interactions" value="37"/>
</dbReference>
<organism evidence="2 3">
    <name type="scientific">Cyclospora cayetanensis</name>
    <dbReference type="NCBI Taxonomy" id="88456"/>
    <lineage>
        <taxon>Eukaryota</taxon>
        <taxon>Sar</taxon>
        <taxon>Alveolata</taxon>
        <taxon>Apicomplexa</taxon>
        <taxon>Conoidasida</taxon>
        <taxon>Coccidia</taxon>
        <taxon>Eucoccidiorida</taxon>
        <taxon>Eimeriorina</taxon>
        <taxon>Eimeriidae</taxon>
        <taxon>Cyclospora</taxon>
    </lineage>
</organism>
<comment type="caution">
    <text evidence="2">The sequence shown here is derived from an EMBL/GenBank/DDBJ whole genome shotgun (WGS) entry which is preliminary data.</text>
</comment>
<dbReference type="VEuPathDB" id="ToxoDB:cyc_08390"/>
<dbReference type="InParanoid" id="A0A1D3D799"/>
<dbReference type="PANTHER" id="PTHR13134:SF3">
    <property type="entry name" value="TRAFFICKING PROTEIN PARTICLE COMPLEX SUBUNIT 13"/>
    <property type="match status" value="1"/>
</dbReference>
<dbReference type="Proteomes" id="UP000095192">
    <property type="component" value="Unassembled WGS sequence"/>
</dbReference>